<dbReference type="VEuPathDB" id="FungiDB:EYZ11_012557"/>
<dbReference type="Proteomes" id="UP000308092">
    <property type="component" value="Unassembled WGS sequence"/>
</dbReference>
<dbReference type="AlphaFoldDB" id="A0A4S3J230"/>
<gene>
    <name evidence="2" type="ORF">EYZ11_012557</name>
</gene>
<dbReference type="InterPro" id="IPR049168">
    <property type="entry name" value="Glyco_hydro_134"/>
</dbReference>
<accession>A0A4S3J230</accession>
<name>A0A4S3J230_9EURO</name>
<proteinExistence type="predicted"/>
<evidence type="ECO:0000313" key="3">
    <source>
        <dbReference type="Proteomes" id="UP000308092"/>
    </source>
</evidence>
<comment type="caution">
    <text evidence="2">The sequence shown here is derived from an EMBL/GenBank/DDBJ whole genome shotgun (WGS) entry which is preliminary data.</text>
</comment>
<evidence type="ECO:0000313" key="2">
    <source>
        <dbReference type="EMBL" id="THC87998.1"/>
    </source>
</evidence>
<dbReference type="EMBL" id="SOSA01000966">
    <property type="protein sequence ID" value="THC87998.1"/>
    <property type="molecule type" value="Genomic_DNA"/>
</dbReference>
<dbReference type="STRING" id="1220188.A0A4S3J230"/>
<feature type="compositionally biased region" description="Basic and acidic residues" evidence="1">
    <location>
        <begin position="7"/>
        <end position="21"/>
    </location>
</feature>
<dbReference type="Pfam" id="PF21087">
    <property type="entry name" value="Glyco_hydro_134"/>
    <property type="match status" value="1"/>
</dbReference>
<evidence type="ECO:0000256" key="1">
    <source>
        <dbReference type="SAM" id="MobiDB-lite"/>
    </source>
</evidence>
<protein>
    <submittedName>
        <fullName evidence="2">Uncharacterized protein</fullName>
    </submittedName>
</protein>
<reference evidence="2 3" key="1">
    <citation type="submission" date="2019-03" db="EMBL/GenBank/DDBJ databases">
        <title>The genome sequence of a newly discovered highly antifungal drug resistant Aspergillus species, Aspergillus tanneri NIH 1004.</title>
        <authorList>
            <person name="Mounaud S."/>
            <person name="Singh I."/>
            <person name="Joardar V."/>
            <person name="Pakala S."/>
            <person name="Pakala S."/>
            <person name="Venepally P."/>
            <person name="Hoover J."/>
            <person name="Nierman W."/>
            <person name="Chung J."/>
            <person name="Losada L."/>
        </authorList>
    </citation>
    <scope>NUCLEOTIDE SEQUENCE [LARGE SCALE GENOMIC DNA]</scope>
    <source>
        <strain evidence="2 3">NIH1004</strain>
    </source>
</reference>
<sequence>MSTGSREPSRADRAETLDSKNHRLDYPRYTVPGLGFRKQSVIKASGTTMDLAIAMLETETVTTNYTYGKIDFSRHRHNEVKGDGKNGDSTNFGIFKQNWMIPRTPASEFRGQNVGGVDNGGVLNSYLSKDIKARHDGEKHYGFDVWCAGHRNGASGQDNPNTEDINRTEIGSGGHVTYNKQQSDSHSISYMLYVVGQ</sequence>
<feature type="region of interest" description="Disordered" evidence="1">
    <location>
        <begin position="1"/>
        <end position="21"/>
    </location>
</feature>
<keyword evidence="3" id="KW-1185">Reference proteome</keyword>
<organism evidence="2 3">
    <name type="scientific">Aspergillus tanneri</name>
    <dbReference type="NCBI Taxonomy" id="1220188"/>
    <lineage>
        <taxon>Eukaryota</taxon>
        <taxon>Fungi</taxon>
        <taxon>Dikarya</taxon>
        <taxon>Ascomycota</taxon>
        <taxon>Pezizomycotina</taxon>
        <taxon>Eurotiomycetes</taxon>
        <taxon>Eurotiomycetidae</taxon>
        <taxon>Eurotiales</taxon>
        <taxon>Aspergillaceae</taxon>
        <taxon>Aspergillus</taxon>
        <taxon>Aspergillus subgen. Circumdati</taxon>
    </lineage>
</organism>